<reference evidence="2" key="1">
    <citation type="submission" date="2018-02" db="EMBL/GenBank/DDBJ databases">
        <title>Rhizophora mucronata_Transcriptome.</title>
        <authorList>
            <person name="Meera S.P."/>
            <person name="Sreeshan A."/>
            <person name="Augustine A."/>
        </authorList>
    </citation>
    <scope>NUCLEOTIDE SEQUENCE</scope>
    <source>
        <tissue evidence="2">Leaf</tissue>
    </source>
</reference>
<feature type="region of interest" description="Disordered" evidence="1">
    <location>
        <begin position="1"/>
        <end position="20"/>
    </location>
</feature>
<protein>
    <submittedName>
        <fullName evidence="2">Uncharacterized protein</fullName>
    </submittedName>
</protein>
<evidence type="ECO:0000256" key="1">
    <source>
        <dbReference type="SAM" id="MobiDB-lite"/>
    </source>
</evidence>
<feature type="compositionally biased region" description="Basic and acidic residues" evidence="1">
    <location>
        <begin position="8"/>
        <end position="20"/>
    </location>
</feature>
<sequence>MRSLQKSLEPKTEQGKHSDLLHCPSFPFKVLTH</sequence>
<accession>A0A2P2JSK1</accession>
<organism evidence="2">
    <name type="scientific">Rhizophora mucronata</name>
    <name type="common">Asiatic mangrove</name>
    <dbReference type="NCBI Taxonomy" id="61149"/>
    <lineage>
        <taxon>Eukaryota</taxon>
        <taxon>Viridiplantae</taxon>
        <taxon>Streptophyta</taxon>
        <taxon>Embryophyta</taxon>
        <taxon>Tracheophyta</taxon>
        <taxon>Spermatophyta</taxon>
        <taxon>Magnoliopsida</taxon>
        <taxon>eudicotyledons</taxon>
        <taxon>Gunneridae</taxon>
        <taxon>Pentapetalae</taxon>
        <taxon>rosids</taxon>
        <taxon>fabids</taxon>
        <taxon>Malpighiales</taxon>
        <taxon>Rhizophoraceae</taxon>
        <taxon>Rhizophora</taxon>
    </lineage>
</organism>
<proteinExistence type="predicted"/>
<dbReference type="AlphaFoldDB" id="A0A2P2JSK1"/>
<evidence type="ECO:0000313" key="2">
    <source>
        <dbReference type="EMBL" id="MBW96432.1"/>
    </source>
</evidence>
<dbReference type="EMBL" id="GGEC01015949">
    <property type="protein sequence ID" value="MBW96432.1"/>
    <property type="molecule type" value="Transcribed_RNA"/>
</dbReference>
<name>A0A2P2JSK1_RHIMU</name>